<evidence type="ECO:0000256" key="6">
    <source>
        <dbReference type="ARBA" id="ARBA00022842"/>
    </source>
</evidence>
<dbReference type="SMART" id="SM01192">
    <property type="entry name" value="Enolase_C"/>
    <property type="match status" value="1"/>
</dbReference>
<keyword evidence="6" id="KW-0460">Magnesium</keyword>
<evidence type="ECO:0000256" key="2">
    <source>
        <dbReference type="ARBA" id="ARBA00005031"/>
    </source>
</evidence>
<reference evidence="13 14" key="1">
    <citation type="journal article" date="2022" name="Allergy">
        <title>Genome assembly and annotation of Periplaneta americana reveal a comprehensive cockroach allergen profile.</title>
        <authorList>
            <person name="Wang L."/>
            <person name="Xiong Q."/>
            <person name="Saelim N."/>
            <person name="Wang L."/>
            <person name="Nong W."/>
            <person name="Wan A.T."/>
            <person name="Shi M."/>
            <person name="Liu X."/>
            <person name="Cao Q."/>
            <person name="Hui J.H.L."/>
            <person name="Sookrung N."/>
            <person name="Leung T.F."/>
            <person name="Tungtrongchitr A."/>
            <person name="Tsui S.K.W."/>
        </authorList>
    </citation>
    <scope>NUCLEOTIDE SEQUENCE [LARGE SCALE GENOMIC DNA]</scope>
    <source>
        <strain evidence="13">PWHHKU_190912</strain>
    </source>
</reference>
<keyword evidence="8" id="KW-0456">Lyase</keyword>
<evidence type="ECO:0000256" key="9">
    <source>
        <dbReference type="ARBA" id="ARBA00031125"/>
    </source>
</evidence>
<dbReference type="PANTHER" id="PTHR11902:SF1">
    <property type="entry name" value="ENOLASE"/>
    <property type="match status" value="1"/>
</dbReference>
<evidence type="ECO:0000256" key="3">
    <source>
        <dbReference type="ARBA" id="ARBA00009604"/>
    </source>
</evidence>
<gene>
    <name evidence="13" type="ORF">ANN_28138</name>
</gene>
<keyword evidence="7" id="KW-0324">Glycolysis</keyword>
<dbReference type="PANTHER" id="PTHR11902">
    <property type="entry name" value="ENOLASE"/>
    <property type="match status" value="1"/>
</dbReference>
<dbReference type="PROSITE" id="PS00164">
    <property type="entry name" value="ENOLASE"/>
    <property type="match status" value="1"/>
</dbReference>
<dbReference type="Gene3D" id="3.20.20.120">
    <property type="entry name" value="Enolase-like C-terminal domain"/>
    <property type="match status" value="1"/>
</dbReference>
<accession>A0ABQ8T482</accession>
<evidence type="ECO:0000256" key="5">
    <source>
        <dbReference type="ARBA" id="ARBA00017068"/>
    </source>
</evidence>
<evidence type="ECO:0000256" key="10">
    <source>
        <dbReference type="ARBA" id="ARBA00032132"/>
    </source>
</evidence>
<dbReference type="SMART" id="SM01193">
    <property type="entry name" value="Enolase_N"/>
    <property type="match status" value="1"/>
</dbReference>
<dbReference type="SUPFAM" id="SSF54826">
    <property type="entry name" value="Enolase N-terminal domain-like"/>
    <property type="match status" value="1"/>
</dbReference>
<dbReference type="Pfam" id="PF00113">
    <property type="entry name" value="Enolase_C"/>
    <property type="match status" value="1"/>
</dbReference>
<feature type="domain" description="Enolase C-terminal TIM barrel" evidence="11">
    <location>
        <begin position="48"/>
        <end position="248"/>
    </location>
</feature>
<dbReference type="InterPro" id="IPR020811">
    <property type="entry name" value="Enolase_N"/>
</dbReference>
<evidence type="ECO:0000256" key="7">
    <source>
        <dbReference type="ARBA" id="ARBA00023152"/>
    </source>
</evidence>
<comment type="cofactor">
    <cofactor evidence="1">
        <name>Mg(2+)</name>
        <dbReference type="ChEBI" id="CHEBI:18420"/>
    </cofactor>
</comment>
<comment type="caution">
    <text evidence="13">The sequence shown here is derived from an EMBL/GenBank/DDBJ whole genome shotgun (WGS) entry which is preliminary data.</text>
</comment>
<comment type="pathway">
    <text evidence="2">Carbohydrate degradation; glycolysis; pyruvate from D-glyceraldehyde 3-phosphate: step 4/5.</text>
</comment>
<comment type="similarity">
    <text evidence="3">Belongs to the enolase family.</text>
</comment>
<dbReference type="InterPro" id="IPR036849">
    <property type="entry name" value="Enolase-like_C_sf"/>
</dbReference>
<name>A0ABQ8T482_PERAM</name>
<dbReference type="InterPro" id="IPR029017">
    <property type="entry name" value="Enolase-like_N"/>
</dbReference>
<dbReference type="EMBL" id="JAJSOF020000016">
    <property type="protein sequence ID" value="KAJ4440763.1"/>
    <property type="molecule type" value="Genomic_DNA"/>
</dbReference>
<organism evidence="13 14">
    <name type="scientific">Periplaneta americana</name>
    <name type="common">American cockroach</name>
    <name type="synonym">Blatta americana</name>
    <dbReference type="NCBI Taxonomy" id="6978"/>
    <lineage>
        <taxon>Eukaryota</taxon>
        <taxon>Metazoa</taxon>
        <taxon>Ecdysozoa</taxon>
        <taxon>Arthropoda</taxon>
        <taxon>Hexapoda</taxon>
        <taxon>Insecta</taxon>
        <taxon>Pterygota</taxon>
        <taxon>Neoptera</taxon>
        <taxon>Polyneoptera</taxon>
        <taxon>Dictyoptera</taxon>
        <taxon>Blattodea</taxon>
        <taxon>Blattoidea</taxon>
        <taxon>Blattidae</taxon>
        <taxon>Blattinae</taxon>
        <taxon>Periplaneta</taxon>
    </lineage>
</organism>
<dbReference type="InterPro" id="IPR000941">
    <property type="entry name" value="Enolase"/>
</dbReference>
<sequence length="248" mass="27598">MSKIKTIKARQILDSRGNPTVEVDVVTEKNVLGRASVPSGASKGENEAFELRDGGEKFLGNGVMKAVHNVNNIIAPELIGLSTNVGDEGGFSSNFNGIEDVLDNILEAIHQANYEPYEQIGLALDCAASEFYQDEKYNYSKFEKENKEKVERSKEEHVNYLSYLTRRYPIISIEDGMDQNDWEGWKMLTRELGKEVLLVGDDLFVTKVEKLNEGIKEGIANSILIKVNQVGTLTETIATINTGKENGY</sequence>
<keyword evidence="14" id="KW-1185">Reference proteome</keyword>
<protein>
    <recommendedName>
        <fullName evidence="5">Enolase</fullName>
        <ecNumber evidence="4">4.2.1.11</ecNumber>
    </recommendedName>
    <alternativeName>
        <fullName evidence="9">2-phospho-D-glycerate hydro-lyase</fullName>
    </alternativeName>
    <alternativeName>
        <fullName evidence="10">2-phosphoglycerate dehydratase</fullName>
    </alternativeName>
</protein>
<evidence type="ECO:0000259" key="11">
    <source>
        <dbReference type="SMART" id="SM01192"/>
    </source>
</evidence>
<evidence type="ECO:0000313" key="13">
    <source>
        <dbReference type="EMBL" id="KAJ4440763.1"/>
    </source>
</evidence>
<feature type="domain" description="Enolase N-terminal" evidence="12">
    <location>
        <begin position="4"/>
        <end position="140"/>
    </location>
</feature>
<dbReference type="EC" id="4.2.1.11" evidence="4"/>
<dbReference type="InterPro" id="IPR020809">
    <property type="entry name" value="Enolase_CS"/>
</dbReference>
<dbReference type="SUPFAM" id="SSF51604">
    <property type="entry name" value="Enolase C-terminal domain-like"/>
    <property type="match status" value="1"/>
</dbReference>
<evidence type="ECO:0000259" key="12">
    <source>
        <dbReference type="SMART" id="SM01193"/>
    </source>
</evidence>
<evidence type="ECO:0000256" key="4">
    <source>
        <dbReference type="ARBA" id="ARBA00012058"/>
    </source>
</evidence>
<proteinExistence type="inferred from homology"/>
<evidence type="ECO:0000256" key="1">
    <source>
        <dbReference type="ARBA" id="ARBA00001946"/>
    </source>
</evidence>
<evidence type="ECO:0000313" key="14">
    <source>
        <dbReference type="Proteomes" id="UP001148838"/>
    </source>
</evidence>
<evidence type="ECO:0000256" key="8">
    <source>
        <dbReference type="ARBA" id="ARBA00023239"/>
    </source>
</evidence>
<dbReference type="InterPro" id="IPR020810">
    <property type="entry name" value="Enolase_C"/>
</dbReference>
<dbReference type="Proteomes" id="UP001148838">
    <property type="component" value="Unassembled WGS sequence"/>
</dbReference>